<sequence length="173" mass="19142">MTTSFGLLTQSQGSHGPPERYMVAQLSKSSRGGGECRRVVRRFLSETGEWDKRPLVGVVEMEAARSMLINHEVLALGDRLWWVDVAWGVPRCSLLPASDSPMLPMLSRYQHMGVSEGNPNDLPEDVVDDMTKSLLNESLADCGRTGLSPFCQANPAPAANDKFWKVRSQKLQP</sequence>
<accession>M8CT13</accession>
<dbReference type="EnsemblPlants" id="EMT26866">
    <property type="protein sequence ID" value="EMT26866"/>
    <property type="gene ID" value="F775_43422"/>
</dbReference>
<reference evidence="1" key="1">
    <citation type="submission" date="2015-06" db="UniProtKB">
        <authorList>
            <consortium name="EnsemblPlants"/>
        </authorList>
    </citation>
    <scope>IDENTIFICATION</scope>
</reference>
<protein>
    <recommendedName>
        <fullName evidence="2">DUF1618 domain-containing protein</fullName>
    </recommendedName>
</protein>
<evidence type="ECO:0008006" key="2">
    <source>
        <dbReference type="Google" id="ProtNLM"/>
    </source>
</evidence>
<dbReference type="PANTHER" id="PTHR33086:SF95">
    <property type="entry name" value="DUF1618 DOMAIN-CONTAINING PROTEIN"/>
    <property type="match status" value="1"/>
</dbReference>
<organism evidence="1">
    <name type="scientific">Aegilops tauschii</name>
    <name type="common">Tausch's goatgrass</name>
    <name type="synonym">Aegilops squarrosa</name>
    <dbReference type="NCBI Taxonomy" id="37682"/>
    <lineage>
        <taxon>Eukaryota</taxon>
        <taxon>Viridiplantae</taxon>
        <taxon>Streptophyta</taxon>
        <taxon>Embryophyta</taxon>
        <taxon>Tracheophyta</taxon>
        <taxon>Spermatophyta</taxon>
        <taxon>Magnoliopsida</taxon>
        <taxon>Liliopsida</taxon>
        <taxon>Poales</taxon>
        <taxon>Poaceae</taxon>
        <taxon>BOP clade</taxon>
        <taxon>Pooideae</taxon>
        <taxon>Triticodae</taxon>
        <taxon>Triticeae</taxon>
        <taxon>Triticinae</taxon>
        <taxon>Aegilops</taxon>
    </lineage>
</organism>
<dbReference type="AlphaFoldDB" id="M8CT13"/>
<proteinExistence type="predicted"/>
<evidence type="ECO:0000313" key="1">
    <source>
        <dbReference type="EnsemblPlants" id="EMT26866"/>
    </source>
</evidence>
<name>M8CT13_AEGTA</name>
<dbReference type="PANTHER" id="PTHR33086">
    <property type="entry name" value="OS05G0468200 PROTEIN-RELATED"/>
    <property type="match status" value="1"/>
</dbReference>